<protein>
    <submittedName>
        <fullName evidence="2">Uncharacterized protein</fullName>
    </submittedName>
</protein>
<sequence>MQLRRATWWCRTTGTAALVSCAVTTLELLFPVPECAVLRDRAVGRAALTALLTLLWWVGASLAPPLTGPPVPAGSGPAPVPARLPRRRSTRVTLLPLLFLVVLPLVVVRTIGAHAGPLEPAMTAFTVLAAAVSLVLLRLWLGGLTGGGASASVRAQRERPNP</sequence>
<gene>
    <name evidence="2" type="ORF">GCM10014715_52120</name>
</gene>
<keyword evidence="1" id="KW-0812">Transmembrane</keyword>
<feature type="transmembrane region" description="Helical" evidence="1">
    <location>
        <begin position="92"/>
        <end position="115"/>
    </location>
</feature>
<organism evidence="2 3">
    <name type="scientific">Streptomyces spiralis</name>
    <dbReference type="NCBI Taxonomy" id="66376"/>
    <lineage>
        <taxon>Bacteria</taxon>
        <taxon>Bacillati</taxon>
        <taxon>Actinomycetota</taxon>
        <taxon>Actinomycetes</taxon>
        <taxon>Kitasatosporales</taxon>
        <taxon>Streptomycetaceae</taxon>
        <taxon>Streptomyces</taxon>
    </lineage>
</organism>
<dbReference type="Proteomes" id="UP000641386">
    <property type="component" value="Unassembled WGS sequence"/>
</dbReference>
<evidence type="ECO:0000256" key="1">
    <source>
        <dbReference type="SAM" id="Phobius"/>
    </source>
</evidence>
<dbReference type="AlphaFoldDB" id="A0A919A799"/>
<feature type="transmembrane region" description="Helical" evidence="1">
    <location>
        <begin position="121"/>
        <end position="141"/>
    </location>
</feature>
<dbReference type="RefSeq" id="WP_189904035.1">
    <property type="nucleotide sequence ID" value="NZ_BNBC01000027.1"/>
</dbReference>
<reference evidence="2" key="1">
    <citation type="journal article" date="2014" name="Int. J. Syst. Evol. Microbiol.">
        <title>Complete genome sequence of Corynebacterium casei LMG S-19264T (=DSM 44701T), isolated from a smear-ripened cheese.</title>
        <authorList>
            <consortium name="US DOE Joint Genome Institute (JGI-PGF)"/>
            <person name="Walter F."/>
            <person name="Albersmeier A."/>
            <person name="Kalinowski J."/>
            <person name="Ruckert C."/>
        </authorList>
    </citation>
    <scope>NUCLEOTIDE SEQUENCE</scope>
    <source>
        <strain evidence="2">JCM 3302</strain>
    </source>
</reference>
<evidence type="ECO:0000313" key="2">
    <source>
        <dbReference type="EMBL" id="GHE89245.1"/>
    </source>
</evidence>
<comment type="caution">
    <text evidence="2">The sequence shown here is derived from an EMBL/GenBank/DDBJ whole genome shotgun (WGS) entry which is preliminary data.</text>
</comment>
<keyword evidence="1" id="KW-0472">Membrane</keyword>
<name>A0A919A799_9ACTN</name>
<keyword evidence="3" id="KW-1185">Reference proteome</keyword>
<dbReference type="EMBL" id="BNBC01000027">
    <property type="protein sequence ID" value="GHE89245.1"/>
    <property type="molecule type" value="Genomic_DNA"/>
</dbReference>
<evidence type="ECO:0000313" key="3">
    <source>
        <dbReference type="Proteomes" id="UP000641386"/>
    </source>
</evidence>
<accession>A0A919A799</accession>
<reference evidence="2" key="2">
    <citation type="submission" date="2020-09" db="EMBL/GenBank/DDBJ databases">
        <authorList>
            <person name="Sun Q."/>
            <person name="Ohkuma M."/>
        </authorList>
    </citation>
    <scope>NUCLEOTIDE SEQUENCE</scope>
    <source>
        <strain evidence="2">JCM 3302</strain>
    </source>
</reference>
<proteinExistence type="predicted"/>
<keyword evidence="1" id="KW-1133">Transmembrane helix</keyword>